<feature type="domain" description="Toprim" evidence="1">
    <location>
        <begin position="2"/>
        <end position="136"/>
    </location>
</feature>
<evidence type="ECO:0000259" key="1">
    <source>
        <dbReference type="PROSITE" id="PS50880"/>
    </source>
</evidence>
<dbReference type="InterPro" id="IPR006171">
    <property type="entry name" value="TOPRIM_dom"/>
</dbReference>
<dbReference type="GO" id="GO:0043597">
    <property type="term" value="C:cytoplasmic replication fork"/>
    <property type="evidence" value="ECO:0007669"/>
    <property type="project" value="TreeGrafter"/>
</dbReference>
<dbReference type="GO" id="GO:0003917">
    <property type="term" value="F:DNA topoisomerase type I (single strand cut, ATP-independent) activity"/>
    <property type="evidence" value="ECO:0007669"/>
    <property type="project" value="InterPro"/>
</dbReference>
<dbReference type="GO" id="GO:0006281">
    <property type="term" value="P:DNA repair"/>
    <property type="evidence" value="ECO:0007669"/>
    <property type="project" value="TreeGrafter"/>
</dbReference>
<proteinExistence type="predicted"/>
<dbReference type="InterPro" id="IPR000380">
    <property type="entry name" value="Topo_IA"/>
</dbReference>
<dbReference type="GO" id="GO:0006265">
    <property type="term" value="P:DNA topological change"/>
    <property type="evidence" value="ECO:0007669"/>
    <property type="project" value="InterPro"/>
</dbReference>
<dbReference type="SUPFAM" id="SSF56712">
    <property type="entry name" value="Prokaryotic type I DNA topoisomerase"/>
    <property type="match status" value="1"/>
</dbReference>
<feature type="non-terminal residue" evidence="2">
    <location>
        <position position="163"/>
    </location>
</feature>
<gene>
    <name evidence="2" type="ORF">METZ01_LOCUS362461</name>
</gene>
<dbReference type="GO" id="GO:0006310">
    <property type="term" value="P:DNA recombination"/>
    <property type="evidence" value="ECO:0007669"/>
    <property type="project" value="TreeGrafter"/>
</dbReference>
<organism evidence="2">
    <name type="scientific">marine metagenome</name>
    <dbReference type="NCBI Taxonomy" id="408172"/>
    <lineage>
        <taxon>unclassified sequences</taxon>
        <taxon>metagenomes</taxon>
        <taxon>ecological metagenomes</taxon>
    </lineage>
</organism>
<dbReference type="PROSITE" id="PS50880">
    <property type="entry name" value="TOPRIM"/>
    <property type="match status" value="1"/>
</dbReference>
<dbReference type="InterPro" id="IPR034144">
    <property type="entry name" value="TOPRIM_TopoIII"/>
</dbReference>
<dbReference type="EMBL" id="UINC01129312">
    <property type="protein sequence ID" value="SVD09607.1"/>
    <property type="molecule type" value="Genomic_DNA"/>
</dbReference>
<dbReference type="GO" id="GO:0003677">
    <property type="term" value="F:DNA binding"/>
    <property type="evidence" value="ECO:0007669"/>
    <property type="project" value="InterPro"/>
</dbReference>
<accession>A0A382SK72</accession>
<dbReference type="AlphaFoldDB" id="A0A382SK72"/>
<dbReference type="PANTHER" id="PTHR11390">
    <property type="entry name" value="PROKARYOTIC DNA TOPOISOMERASE"/>
    <property type="match status" value="1"/>
</dbReference>
<evidence type="ECO:0000313" key="2">
    <source>
        <dbReference type="EMBL" id="SVD09607.1"/>
    </source>
</evidence>
<name>A0A382SK72_9ZZZZ</name>
<dbReference type="CDD" id="cd03362">
    <property type="entry name" value="TOPRIM_TopoIA_TopoIII"/>
    <property type="match status" value="1"/>
</dbReference>
<dbReference type="Pfam" id="PF01751">
    <property type="entry name" value="Toprim"/>
    <property type="match status" value="1"/>
</dbReference>
<sequence>MSTLILSEKPSVARDIARILGAQKRGQGYLEGNGYIVTWALGHLVQFAEPDEYGPPWKGRWSFGQLPMIPEKWKLKTSGSTADQFQIVKRLLNDAETKEVVCATDAGREGENIFRLIYQHARCKKPFKRLWISSLTDEAIQGGFADLQEGAAFDALADAARAR</sequence>
<reference evidence="2" key="1">
    <citation type="submission" date="2018-05" db="EMBL/GenBank/DDBJ databases">
        <authorList>
            <person name="Lanie J.A."/>
            <person name="Ng W.-L."/>
            <person name="Kazmierczak K.M."/>
            <person name="Andrzejewski T.M."/>
            <person name="Davidsen T.M."/>
            <person name="Wayne K.J."/>
            <person name="Tettelin H."/>
            <person name="Glass J.I."/>
            <person name="Rusch D."/>
            <person name="Podicherti R."/>
            <person name="Tsui H.-C.T."/>
            <person name="Winkler M.E."/>
        </authorList>
    </citation>
    <scope>NUCLEOTIDE SEQUENCE</scope>
</reference>
<protein>
    <recommendedName>
        <fullName evidence="1">Toprim domain-containing protein</fullName>
    </recommendedName>
</protein>
<dbReference type="PANTHER" id="PTHR11390:SF21">
    <property type="entry name" value="DNA TOPOISOMERASE 3-ALPHA"/>
    <property type="match status" value="1"/>
</dbReference>
<dbReference type="InterPro" id="IPR023405">
    <property type="entry name" value="Topo_IA_core_domain"/>
</dbReference>
<dbReference type="Gene3D" id="3.40.50.140">
    <property type="match status" value="1"/>
</dbReference>
<dbReference type="SMART" id="SM00493">
    <property type="entry name" value="TOPRIM"/>
    <property type="match status" value="1"/>
</dbReference>